<feature type="compositionally biased region" description="Low complexity" evidence="5">
    <location>
        <begin position="132"/>
        <end position="145"/>
    </location>
</feature>
<feature type="region of interest" description="Disordered" evidence="5">
    <location>
        <begin position="533"/>
        <end position="596"/>
    </location>
</feature>
<feature type="region of interest" description="Disordered" evidence="5">
    <location>
        <begin position="399"/>
        <end position="434"/>
    </location>
</feature>
<comment type="similarity">
    <text evidence="3">Belongs to the SOWAH family.</text>
</comment>
<dbReference type="SUPFAM" id="SSF48403">
    <property type="entry name" value="Ankyrin repeat"/>
    <property type="match status" value="1"/>
</dbReference>
<feature type="region of interest" description="Disordered" evidence="5">
    <location>
        <begin position="640"/>
        <end position="732"/>
    </location>
</feature>
<feature type="compositionally biased region" description="Basic residues" evidence="5">
    <location>
        <begin position="1059"/>
        <end position="1069"/>
    </location>
</feature>
<keyword evidence="1" id="KW-0677">Repeat</keyword>
<protein>
    <recommendedName>
        <fullName evidence="6">SOWAHA-C winged helix-turn-helix domain-containing protein</fullName>
    </recommendedName>
</protein>
<keyword evidence="2 4" id="KW-0040">ANK repeat</keyword>
<evidence type="ECO:0000313" key="8">
    <source>
        <dbReference type="Proteomes" id="UP001352852"/>
    </source>
</evidence>
<feature type="compositionally biased region" description="Low complexity" evidence="5">
    <location>
        <begin position="859"/>
        <end position="870"/>
    </location>
</feature>
<dbReference type="SMART" id="SM00248">
    <property type="entry name" value="ANK"/>
    <property type="match status" value="2"/>
</dbReference>
<evidence type="ECO:0000256" key="4">
    <source>
        <dbReference type="PROSITE-ProRule" id="PRU00023"/>
    </source>
</evidence>
<evidence type="ECO:0000256" key="3">
    <source>
        <dbReference type="ARBA" id="ARBA00038122"/>
    </source>
</evidence>
<evidence type="ECO:0000259" key="6">
    <source>
        <dbReference type="Pfam" id="PF25877"/>
    </source>
</evidence>
<feature type="region of interest" description="Disordered" evidence="5">
    <location>
        <begin position="773"/>
        <end position="795"/>
    </location>
</feature>
<proteinExistence type="inferred from homology"/>
<dbReference type="Pfam" id="PF12796">
    <property type="entry name" value="Ank_2"/>
    <property type="match status" value="1"/>
</dbReference>
<feature type="region of interest" description="Disordered" evidence="5">
    <location>
        <begin position="859"/>
        <end position="907"/>
    </location>
</feature>
<dbReference type="EMBL" id="JAHUTJ010058305">
    <property type="protein sequence ID" value="MED6287105.1"/>
    <property type="molecule type" value="Genomic_DNA"/>
</dbReference>
<keyword evidence="8" id="KW-1185">Reference proteome</keyword>
<feature type="compositionally biased region" description="Polar residues" evidence="5">
    <location>
        <begin position="168"/>
        <end position="180"/>
    </location>
</feature>
<organism evidence="7 8">
    <name type="scientific">Characodon lateralis</name>
    <dbReference type="NCBI Taxonomy" id="208331"/>
    <lineage>
        <taxon>Eukaryota</taxon>
        <taxon>Metazoa</taxon>
        <taxon>Chordata</taxon>
        <taxon>Craniata</taxon>
        <taxon>Vertebrata</taxon>
        <taxon>Euteleostomi</taxon>
        <taxon>Actinopterygii</taxon>
        <taxon>Neopterygii</taxon>
        <taxon>Teleostei</taxon>
        <taxon>Neoteleostei</taxon>
        <taxon>Acanthomorphata</taxon>
        <taxon>Ovalentaria</taxon>
        <taxon>Atherinomorphae</taxon>
        <taxon>Cyprinodontiformes</taxon>
        <taxon>Goodeidae</taxon>
        <taxon>Characodon</taxon>
    </lineage>
</organism>
<comment type="caution">
    <text evidence="7">The sequence shown here is derived from an EMBL/GenBank/DDBJ whole genome shotgun (WGS) entry which is preliminary data.</text>
</comment>
<dbReference type="PROSITE" id="PS50088">
    <property type="entry name" value="ANK_REPEAT"/>
    <property type="match status" value="1"/>
</dbReference>
<feature type="region of interest" description="Disordered" evidence="5">
    <location>
        <begin position="117"/>
        <end position="148"/>
    </location>
</feature>
<feature type="compositionally biased region" description="Polar residues" evidence="5">
    <location>
        <begin position="578"/>
        <end position="595"/>
    </location>
</feature>
<dbReference type="Gene3D" id="1.25.40.20">
    <property type="entry name" value="Ankyrin repeat-containing domain"/>
    <property type="match status" value="1"/>
</dbReference>
<dbReference type="PANTHER" id="PTHR14491:SF3">
    <property type="entry name" value="ANKYRIN REPEAT DOMAIN-CONTAINING PROTEIN SOWAHB"/>
    <property type="match status" value="1"/>
</dbReference>
<dbReference type="PROSITE" id="PS50297">
    <property type="entry name" value="ANK_REP_REGION"/>
    <property type="match status" value="1"/>
</dbReference>
<evidence type="ECO:0000256" key="1">
    <source>
        <dbReference type="ARBA" id="ARBA00022737"/>
    </source>
</evidence>
<feature type="region of interest" description="Disordered" evidence="5">
    <location>
        <begin position="168"/>
        <end position="188"/>
    </location>
</feature>
<feature type="region of interest" description="Disordered" evidence="5">
    <location>
        <begin position="497"/>
        <end position="520"/>
    </location>
</feature>
<dbReference type="PANTHER" id="PTHR14491">
    <property type="entry name" value="SOSONDOWAH, ISOFORM G"/>
    <property type="match status" value="1"/>
</dbReference>
<name>A0ABU7EIS8_9TELE</name>
<feature type="region of interest" description="Disordered" evidence="5">
    <location>
        <begin position="449"/>
        <end position="484"/>
    </location>
</feature>
<dbReference type="InterPro" id="IPR036770">
    <property type="entry name" value="Ankyrin_rpt-contain_sf"/>
</dbReference>
<dbReference type="Proteomes" id="UP001352852">
    <property type="component" value="Unassembled WGS sequence"/>
</dbReference>
<gene>
    <name evidence="7" type="ORF">CHARACLAT_013057</name>
</gene>
<evidence type="ECO:0000256" key="5">
    <source>
        <dbReference type="SAM" id="MobiDB-lite"/>
    </source>
</evidence>
<dbReference type="InterPro" id="IPR058889">
    <property type="entry name" value="WHD_SOWAHA-C"/>
</dbReference>
<feature type="compositionally biased region" description="Basic and acidic residues" evidence="5">
    <location>
        <begin position="503"/>
        <end position="517"/>
    </location>
</feature>
<dbReference type="Pfam" id="PF25877">
    <property type="entry name" value="WHD_SOWAH"/>
    <property type="match status" value="1"/>
</dbReference>
<feature type="region of interest" description="Disordered" evidence="5">
    <location>
        <begin position="1051"/>
        <end position="1077"/>
    </location>
</feature>
<reference evidence="7 8" key="1">
    <citation type="submission" date="2021-06" db="EMBL/GenBank/DDBJ databases">
        <authorList>
            <person name="Palmer J.M."/>
        </authorList>
    </citation>
    <scope>NUCLEOTIDE SEQUENCE [LARGE SCALE GENOMIC DNA]</scope>
    <source>
        <strain evidence="7 8">CL_MEX2019</strain>
        <tissue evidence="7">Muscle</tissue>
    </source>
</reference>
<feature type="repeat" description="ANK" evidence="4">
    <location>
        <begin position="984"/>
        <end position="1007"/>
    </location>
</feature>
<accession>A0ABU7EIS8</accession>
<sequence length="1105" mass="121707">MQQVSLGLSTCGGRGLDGLIETTVRPLRHPQAAETQPNSGMATDFTLDSVLVFLQSCGGLVKNTELLLHFKPFLRDHPDEVRNRELFKKFVNSVATVTKIDGVSNVVLRKKFRGYVSGGGSGTDSAEPCPVGASSSPPGSLAPPGHIERTSALPAAGIMVAKNNLVETGSSPQQRENLSSEPVGRPAQVGNEVPELHETPAADQSNKRGQNSLVSVPITGVPAVRHQNYIPDPIRGQQIPPQDPVSEPIRGHIINRQDCTPEPARRQENPHQDLAHVPVRRVDTPHQENISEPLKRHIVSRQDYAPEPIRGQHIPHQNPVPHPLRGQKTSHQDRIVEPFRGHIINRQDHFPGPVRGQQILYQSPYPPSSRGWDTPHQDPVPRLLRGNIISHVPERIRGQNISYQDPSRDALRGWESSPPNPIPQSLGGQQVPQNLEPQRGQQIPYQVPVPQSIRGPQVPQNLEHLRGRKTSYEDPVSETVRGQNISHQDHIPESLMGQQIPHQDPDPEPLRGHEAPHQDAPPQLHQILARRFRQRQSYKSAVSQDEDEDVEQVPIKRGSAGGQWPLNDPLSDMGRAISASSPGITDSTSPTSSFSGKKVPQIYIQDSDVKVLASQAPLEFRPVLEPGSVPDETLRRSLPSEAHSGQVLQSEHHLDKRPAQALEPGPNQSQRLSSSHSSVFNPPSDVRFFINDQPPSGSSRTSGRDSSSRADEPVAALESQKVLQESKRTKIEPAAPRSIMKTPLHQSMGNLYDDQQPLGQLSPLYRSSDHLHDDEEFTSRGTPMHMSTDGLYDDGKSSDGSIYSLHMQHHPSAAQRMSSRLRSRVCRSLGTDLDREDPGRGIQAARLERLHRISSSLSLPHNLSSSSLSSCATPPRSPSPVAGMEGEGRKEVRRSHQPLNAGQSPVPLEAKEHAWMVKGAAGAWPDIYSLFREDTSLLNRQDFITGFTVLHWIAKHGDSRVLNTLGYGVQKSGLSFNVNAKSKGGQTPLHIAAIHGHKNILRLLVKRFRADVKLRDTAGKKPWQYLSDRSPEILQLLGAPPRAALVEEVGSAEPGWKPPKPRQGLRHHISSASSGQRPLTVAQMVKVSRSSSVAQFFKQKSQHRF</sequence>
<evidence type="ECO:0000313" key="7">
    <source>
        <dbReference type="EMBL" id="MED6287105.1"/>
    </source>
</evidence>
<dbReference type="InterPro" id="IPR002110">
    <property type="entry name" value="Ankyrin_rpt"/>
</dbReference>
<evidence type="ECO:0000256" key="2">
    <source>
        <dbReference type="ARBA" id="ARBA00023043"/>
    </source>
</evidence>
<feature type="domain" description="SOWAHA-C winged helix-turn-helix" evidence="6">
    <location>
        <begin position="44"/>
        <end position="123"/>
    </location>
</feature>
<feature type="compositionally biased region" description="Basic and acidic residues" evidence="5">
    <location>
        <begin position="702"/>
        <end position="712"/>
    </location>
</feature>